<keyword evidence="2" id="KW-0472">Membrane</keyword>
<dbReference type="EMBL" id="KN880517">
    <property type="protein sequence ID" value="KIY67764.1"/>
    <property type="molecule type" value="Genomic_DNA"/>
</dbReference>
<evidence type="ECO:0000313" key="4">
    <source>
        <dbReference type="Proteomes" id="UP000054007"/>
    </source>
</evidence>
<dbReference type="GO" id="GO:0004143">
    <property type="term" value="F:ATP-dependent diacylglycerol kinase activity"/>
    <property type="evidence" value="ECO:0007669"/>
    <property type="project" value="InterPro"/>
</dbReference>
<keyword evidence="2" id="KW-1133">Transmembrane helix</keyword>
<proteinExistence type="predicted"/>
<reference evidence="3 4" key="1">
    <citation type="journal article" date="2015" name="Fungal Genet. Biol.">
        <title>Evolution of novel wood decay mechanisms in Agaricales revealed by the genome sequences of Fistulina hepatica and Cylindrobasidium torrendii.</title>
        <authorList>
            <person name="Floudas D."/>
            <person name="Held B.W."/>
            <person name="Riley R."/>
            <person name="Nagy L.G."/>
            <person name="Koehler G."/>
            <person name="Ransdell A.S."/>
            <person name="Younus H."/>
            <person name="Chow J."/>
            <person name="Chiniquy J."/>
            <person name="Lipzen A."/>
            <person name="Tritt A."/>
            <person name="Sun H."/>
            <person name="Haridas S."/>
            <person name="LaButti K."/>
            <person name="Ohm R.A."/>
            <person name="Kues U."/>
            <person name="Blanchette R.A."/>
            <person name="Grigoriev I.V."/>
            <person name="Minto R.E."/>
            <person name="Hibbett D.S."/>
        </authorList>
    </citation>
    <scope>NUCLEOTIDE SEQUENCE [LARGE SCALE GENOMIC DNA]</scope>
    <source>
        <strain evidence="3 4">FP15055 ss-10</strain>
    </source>
</reference>
<dbReference type="OrthoDB" id="5673at2759"/>
<dbReference type="GO" id="GO:0005789">
    <property type="term" value="C:endoplasmic reticulum membrane"/>
    <property type="evidence" value="ECO:0007669"/>
    <property type="project" value="TreeGrafter"/>
</dbReference>
<organism evidence="3 4">
    <name type="scientific">Cylindrobasidium torrendii FP15055 ss-10</name>
    <dbReference type="NCBI Taxonomy" id="1314674"/>
    <lineage>
        <taxon>Eukaryota</taxon>
        <taxon>Fungi</taxon>
        <taxon>Dikarya</taxon>
        <taxon>Basidiomycota</taxon>
        <taxon>Agaricomycotina</taxon>
        <taxon>Agaricomycetes</taxon>
        <taxon>Agaricomycetidae</taxon>
        <taxon>Agaricales</taxon>
        <taxon>Marasmiineae</taxon>
        <taxon>Physalacriaceae</taxon>
        <taxon>Cylindrobasidium</taxon>
    </lineage>
</organism>
<feature type="compositionally biased region" description="Polar residues" evidence="1">
    <location>
        <begin position="1"/>
        <end position="11"/>
    </location>
</feature>
<keyword evidence="2" id="KW-0812">Transmembrane</keyword>
<evidence type="ECO:0000256" key="2">
    <source>
        <dbReference type="SAM" id="Phobius"/>
    </source>
</evidence>
<feature type="region of interest" description="Disordered" evidence="1">
    <location>
        <begin position="1"/>
        <end position="51"/>
    </location>
</feature>
<feature type="compositionally biased region" description="Polar residues" evidence="1">
    <location>
        <begin position="21"/>
        <end position="43"/>
    </location>
</feature>
<evidence type="ECO:0000256" key="1">
    <source>
        <dbReference type="SAM" id="MobiDB-lite"/>
    </source>
</evidence>
<feature type="transmembrane region" description="Helical" evidence="2">
    <location>
        <begin position="89"/>
        <end position="104"/>
    </location>
</feature>
<dbReference type="PANTHER" id="PTHR31303:SF1">
    <property type="entry name" value="CTP-DEPENDENT DIACYLGLYCEROL KINASE 1"/>
    <property type="match status" value="1"/>
</dbReference>
<evidence type="ECO:0000313" key="3">
    <source>
        <dbReference type="EMBL" id="KIY67764.1"/>
    </source>
</evidence>
<dbReference type="InterPro" id="IPR037997">
    <property type="entry name" value="Dgk1-like"/>
</dbReference>
<accession>A0A0D7BC88</accession>
<dbReference type="STRING" id="1314674.A0A0D7BC88"/>
<sequence length="332" mass="34582">MSTSSRLTSTVMRRLEGLGEHTTSPTPESSRASSPPGSPTQASPAAGTKGKEAVVGNGLAATGEAGGKGKGIFGLGGVRKTKWEIPRKVFHSSIGFLTLYLYLLPLQPPFAAQLALLLYGPSSSASYPFTEAYSRDVLVPGIIKALMTALLAVIIPADILRLTLPSSPFASLYNTLLGPLMRPSELQQPNGVIFYILGVSWSLRVYRMDVAVYSILALSWADTAASTVGRALGSYTGRIPWAKGKSWAGFIGAAVVGGALATAFWPEGEILDAWVQGGGGEGVLESAWAKRAVLAVYAGVTTALAESVDLGGWVDDNLTLPILSGAALALLC</sequence>
<dbReference type="GO" id="GO:0006654">
    <property type="term" value="P:phosphatidic acid biosynthetic process"/>
    <property type="evidence" value="ECO:0007669"/>
    <property type="project" value="TreeGrafter"/>
</dbReference>
<dbReference type="PANTHER" id="PTHR31303">
    <property type="entry name" value="CTP-DEPENDENT DIACYLGLYCEROL KINASE 1"/>
    <property type="match status" value="1"/>
</dbReference>
<name>A0A0D7BC88_9AGAR</name>
<evidence type="ECO:0008006" key="5">
    <source>
        <dbReference type="Google" id="ProtNLM"/>
    </source>
</evidence>
<protein>
    <recommendedName>
        <fullName evidence="5">Phosphatidate cytidylyltransferase</fullName>
    </recommendedName>
</protein>
<dbReference type="Proteomes" id="UP000054007">
    <property type="component" value="Unassembled WGS sequence"/>
</dbReference>
<dbReference type="AlphaFoldDB" id="A0A0D7BC88"/>
<gene>
    <name evidence="3" type="ORF">CYLTODRAFT_422208</name>
</gene>
<keyword evidence="4" id="KW-1185">Reference proteome</keyword>